<dbReference type="STRING" id="662367.SAMN05216167_12266"/>
<dbReference type="OrthoDB" id="262374at2"/>
<reference evidence="1 2" key="1">
    <citation type="submission" date="2016-10" db="EMBL/GenBank/DDBJ databases">
        <authorList>
            <person name="de Groot N.N."/>
        </authorList>
    </citation>
    <scope>NUCLEOTIDE SEQUENCE [LARGE SCALE GENOMIC DNA]</scope>
    <source>
        <strain evidence="1 2">DSM 26130</strain>
    </source>
</reference>
<accession>A0A1I2EMG4</accession>
<proteinExistence type="predicted"/>
<keyword evidence="2" id="KW-1185">Reference proteome</keyword>
<dbReference type="AlphaFoldDB" id="A0A1I2EMG4"/>
<dbReference type="RefSeq" id="WP_093833341.1">
    <property type="nucleotide sequence ID" value="NZ_FOLQ01000022.1"/>
</dbReference>
<dbReference type="Proteomes" id="UP000198598">
    <property type="component" value="Unassembled WGS sequence"/>
</dbReference>
<evidence type="ECO:0000313" key="1">
    <source>
        <dbReference type="EMBL" id="SFE93561.1"/>
    </source>
</evidence>
<evidence type="ECO:0008006" key="3">
    <source>
        <dbReference type="Google" id="ProtNLM"/>
    </source>
</evidence>
<name>A0A1I2EMG4_9BACT</name>
<protein>
    <recommendedName>
        <fullName evidence="3">DUF3137 domain-containing protein</fullName>
    </recommendedName>
</protein>
<organism evidence="1 2">
    <name type="scientific">Spirosoma endophyticum</name>
    <dbReference type="NCBI Taxonomy" id="662367"/>
    <lineage>
        <taxon>Bacteria</taxon>
        <taxon>Pseudomonadati</taxon>
        <taxon>Bacteroidota</taxon>
        <taxon>Cytophagia</taxon>
        <taxon>Cytophagales</taxon>
        <taxon>Cytophagaceae</taxon>
        <taxon>Spirosoma</taxon>
    </lineage>
</organism>
<dbReference type="EMBL" id="FOLQ01000022">
    <property type="protein sequence ID" value="SFE93561.1"/>
    <property type="molecule type" value="Genomic_DNA"/>
</dbReference>
<sequence length="204" mass="23177">MSLLRKMFGPFKDDVWRQLADEISADFVDGGFWKGSKVQASVNEWTVTLDTHTVSTGKVHIVYTRMRAPYVNKDGFRFKIYRKGIFSNLGKRLGMQDIEVGFPDFDDQFVIQGNDESKLHLLFENPTIRQLIEAQPAISLEVKDDDGWFAARFPEGVDLLSFKVVGVIKDVAQLKMLYGLFAETLDQLCRIGSAYEDDPNVALK</sequence>
<evidence type="ECO:0000313" key="2">
    <source>
        <dbReference type="Proteomes" id="UP000198598"/>
    </source>
</evidence>
<gene>
    <name evidence="1" type="ORF">SAMN05216167_12266</name>
</gene>